<dbReference type="RefSeq" id="WP_044003486.1">
    <property type="nucleotide sequence ID" value="NZ_CP007145.1"/>
</dbReference>
<dbReference type="EMBL" id="CP007145">
    <property type="protein sequence ID" value="AHJ99447.1"/>
    <property type="molecule type" value="Genomic_DNA"/>
</dbReference>
<keyword evidence="3" id="KW-1185">Reference proteome</keyword>
<dbReference type="OrthoDB" id="887286at2"/>
<dbReference type="HOGENOM" id="CLU_1903845_0_0_10"/>
<dbReference type="KEGG" id="hsw:Hsw_3852"/>
<feature type="chain" id="PRO_5004908253" description="DUF4168 domain-containing protein" evidence="1">
    <location>
        <begin position="27"/>
        <end position="133"/>
    </location>
</feature>
<dbReference type="STRING" id="1227739.Hsw_3852"/>
<dbReference type="Proteomes" id="UP000019423">
    <property type="component" value="Chromosome"/>
</dbReference>
<name>W8F619_9BACT</name>
<keyword evidence="1" id="KW-0732">Signal</keyword>
<organism evidence="2 3">
    <name type="scientific">Hymenobacter swuensis DY53</name>
    <dbReference type="NCBI Taxonomy" id="1227739"/>
    <lineage>
        <taxon>Bacteria</taxon>
        <taxon>Pseudomonadati</taxon>
        <taxon>Bacteroidota</taxon>
        <taxon>Cytophagia</taxon>
        <taxon>Cytophagales</taxon>
        <taxon>Hymenobacteraceae</taxon>
        <taxon>Hymenobacter</taxon>
    </lineage>
</organism>
<evidence type="ECO:0000313" key="3">
    <source>
        <dbReference type="Proteomes" id="UP000019423"/>
    </source>
</evidence>
<evidence type="ECO:0000313" key="2">
    <source>
        <dbReference type="EMBL" id="AHJ99447.1"/>
    </source>
</evidence>
<accession>W8F619</accession>
<gene>
    <name evidence="2" type="ORF">Hsw_3852</name>
</gene>
<reference evidence="2 3" key="1">
    <citation type="submission" date="2014-01" db="EMBL/GenBank/DDBJ databases">
        <title>Complete genome sequence of ionizing-radiation resistance bacterium Hymenobacter swuensis DY53.</title>
        <authorList>
            <person name="Jung J.-H."/>
            <person name="Jeong S.-W."/>
            <person name="Joe M.-H."/>
            <person name="Cho y.-j."/>
            <person name="Kim M.-K."/>
            <person name="Lim S.-Y."/>
        </authorList>
    </citation>
    <scope>NUCLEOTIDE SEQUENCE [LARGE SCALE GENOMIC DNA]</scope>
    <source>
        <strain evidence="2 3">DY53</strain>
    </source>
</reference>
<dbReference type="PATRIC" id="fig|1227739.3.peg.4008"/>
<protein>
    <recommendedName>
        <fullName evidence="4">DUF4168 domain-containing protein</fullName>
    </recommendedName>
</protein>
<sequence>MKTLYPYLLALTLLVLLVVGSHFAQARPAVAEPEAVDVRSTRVARYLAASLELSRKQQKAVSRSTRQYFQQLATLGETTERPGMVASATEARLLPSPAALKAADTYEQELARIFTPGQYNAYSWLIRQPGTGR</sequence>
<feature type="signal peptide" evidence="1">
    <location>
        <begin position="1"/>
        <end position="26"/>
    </location>
</feature>
<evidence type="ECO:0000256" key="1">
    <source>
        <dbReference type="SAM" id="SignalP"/>
    </source>
</evidence>
<proteinExistence type="predicted"/>
<evidence type="ECO:0008006" key="4">
    <source>
        <dbReference type="Google" id="ProtNLM"/>
    </source>
</evidence>
<dbReference type="AlphaFoldDB" id="W8F619"/>